<keyword evidence="2" id="KW-1185">Reference proteome</keyword>
<name>A0AAN6NM20_9PEZI</name>
<sequence length="150" mass="17212">KVWGRYTFEILVGQTVRQYSSLRSVLSTPRFLPEHCKTINSLDSTRLILKVSIIHIPKLNPYNMKRPWSVYNSGSGFSNANTGSGAQYNNNAAGTQYNYNYYRPLKRLQDKVHEDYLCLAKLWSGDPRDPHVEKERIELAKGGLLADAYR</sequence>
<evidence type="ECO:0000313" key="2">
    <source>
        <dbReference type="Proteomes" id="UP001303222"/>
    </source>
</evidence>
<comment type="caution">
    <text evidence="1">The sequence shown here is derived from an EMBL/GenBank/DDBJ whole genome shotgun (WGS) entry which is preliminary data.</text>
</comment>
<gene>
    <name evidence="1" type="ORF">QBC32DRAFT_381500</name>
</gene>
<reference evidence="1" key="1">
    <citation type="journal article" date="2023" name="Mol. Phylogenet. Evol.">
        <title>Genome-scale phylogeny and comparative genomics of the fungal order Sordariales.</title>
        <authorList>
            <person name="Hensen N."/>
            <person name="Bonometti L."/>
            <person name="Westerberg I."/>
            <person name="Brannstrom I.O."/>
            <person name="Guillou S."/>
            <person name="Cros-Aarteil S."/>
            <person name="Calhoun S."/>
            <person name="Haridas S."/>
            <person name="Kuo A."/>
            <person name="Mondo S."/>
            <person name="Pangilinan J."/>
            <person name="Riley R."/>
            <person name="LaButti K."/>
            <person name="Andreopoulos B."/>
            <person name="Lipzen A."/>
            <person name="Chen C."/>
            <person name="Yan M."/>
            <person name="Daum C."/>
            <person name="Ng V."/>
            <person name="Clum A."/>
            <person name="Steindorff A."/>
            <person name="Ohm R.A."/>
            <person name="Martin F."/>
            <person name="Silar P."/>
            <person name="Natvig D.O."/>
            <person name="Lalanne C."/>
            <person name="Gautier V."/>
            <person name="Ament-Velasquez S.L."/>
            <person name="Kruys A."/>
            <person name="Hutchinson M.I."/>
            <person name="Powell A.J."/>
            <person name="Barry K."/>
            <person name="Miller A.N."/>
            <person name="Grigoriev I.V."/>
            <person name="Debuchy R."/>
            <person name="Gladieux P."/>
            <person name="Hiltunen Thoren M."/>
            <person name="Johannesson H."/>
        </authorList>
    </citation>
    <scope>NUCLEOTIDE SEQUENCE</scope>
    <source>
        <strain evidence="1">CBS 626.80</strain>
    </source>
</reference>
<accession>A0AAN6NM20</accession>
<dbReference type="EMBL" id="MU859268">
    <property type="protein sequence ID" value="KAK3948339.1"/>
    <property type="molecule type" value="Genomic_DNA"/>
</dbReference>
<dbReference type="AlphaFoldDB" id="A0AAN6NM20"/>
<evidence type="ECO:0000313" key="1">
    <source>
        <dbReference type="EMBL" id="KAK3948339.1"/>
    </source>
</evidence>
<reference evidence="1" key="2">
    <citation type="submission" date="2023-06" db="EMBL/GenBank/DDBJ databases">
        <authorList>
            <consortium name="Lawrence Berkeley National Laboratory"/>
            <person name="Mondo S.J."/>
            <person name="Hensen N."/>
            <person name="Bonometti L."/>
            <person name="Westerberg I."/>
            <person name="Brannstrom I.O."/>
            <person name="Guillou S."/>
            <person name="Cros-Aarteil S."/>
            <person name="Calhoun S."/>
            <person name="Haridas S."/>
            <person name="Kuo A."/>
            <person name="Pangilinan J."/>
            <person name="Riley R."/>
            <person name="Labutti K."/>
            <person name="Andreopoulos B."/>
            <person name="Lipzen A."/>
            <person name="Chen C."/>
            <person name="Yanf M."/>
            <person name="Daum C."/>
            <person name="Ng V."/>
            <person name="Clum A."/>
            <person name="Steindorff A."/>
            <person name="Ohm R."/>
            <person name="Martin F."/>
            <person name="Silar P."/>
            <person name="Natvig D."/>
            <person name="Lalanne C."/>
            <person name="Gautier V."/>
            <person name="Ament-Velasquez S.L."/>
            <person name="Kruys A."/>
            <person name="Hutchinson M.I."/>
            <person name="Powell A.J."/>
            <person name="Barry K."/>
            <person name="Miller A.N."/>
            <person name="Grigoriev I.V."/>
            <person name="Debuchy R."/>
            <person name="Gladieux P."/>
            <person name="Thoren M.H."/>
            <person name="Johannesson H."/>
        </authorList>
    </citation>
    <scope>NUCLEOTIDE SEQUENCE</scope>
    <source>
        <strain evidence="1">CBS 626.80</strain>
    </source>
</reference>
<dbReference type="Proteomes" id="UP001303222">
    <property type="component" value="Unassembled WGS sequence"/>
</dbReference>
<proteinExistence type="predicted"/>
<protein>
    <submittedName>
        <fullName evidence="1">Uncharacterized protein</fullName>
    </submittedName>
</protein>
<organism evidence="1 2">
    <name type="scientific">Pseudoneurospora amorphoporcata</name>
    <dbReference type="NCBI Taxonomy" id="241081"/>
    <lineage>
        <taxon>Eukaryota</taxon>
        <taxon>Fungi</taxon>
        <taxon>Dikarya</taxon>
        <taxon>Ascomycota</taxon>
        <taxon>Pezizomycotina</taxon>
        <taxon>Sordariomycetes</taxon>
        <taxon>Sordariomycetidae</taxon>
        <taxon>Sordariales</taxon>
        <taxon>Sordariaceae</taxon>
        <taxon>Pseudoneurospora</taxon>
    </lineage>
</organism>
<feature type="non-terminal residue" evidence="1">
    <location>
        <position position="1"/>
    </location>
</feature>